<reference evidence="1 2" key="1">
    <citation type="submission" date="2024-03" db="EMBL/GenBank/DDBJ databases">
        <title>A high-quality draft genome sequence of Diaporthe vaccinii, a causative agent of upright dieback and viscid rot disease in cranberry plants.</title>
        <authorList>
            <person name="Sarrasin M."/>
            <person name="Lang B.F."/>
            <person name="Burger G."/>
        </authorList>
    </citation>
    <scope>NUCLEOTIDE SEQUENCE [LARGE SCALE GENOMIC DNA]</scope>
    <source>
        <strain evidence="1 2">IS7</strain>
    </source>
</reference>
<evidence type="ECO:0000313" key="1">
    <source>
        <dbReference type="EMBL" id="KAL2284693.1"/>
    </source>
</evidence>
<sequence>MRNTVLSSKHTEELRNVAKPWAKSLSRKSMARLKRKKSGPADVGCKVMEGGKLQGTQLSAAAKFGDAGAGLVRPVGLSWAWAASLGEQRWTVSGEIILTCAAGPTSSRPRGGSVRSYLVWEFVAIFEDVARWSVLKGDTMEPCLAQVGFVRDAGLDGLGARILTIRLEA</sequence>
<protein>
    <submittedName>
        <fullName evidence="1">Uncharacterized protein</fullName>
    </submittedName>
</protein>
<name>A0ABR4EQH4_9PEZI</name>
<evidence type="ECO:0000313" key="2">
    <source>
        <dbReference type="Proteomes" id="UP001600888"/>
    </source>
</evidence>
<keyword evidence="2" id="KW-1185">Reference proteome</keyword>
<gene>
    <name evidence="1" type="ORF">FJTKL_08779</name>
</gene>
<organism evidence="1 2">
    <name type="scientific">Diaporthe vaccinii</name>
    <dbReference type="NCBI Taxonomy" id="105482"/>
    <lineage>
        <taxon>Eukaryota</taxon>
        <taxon>Fungi</taxon>
        <taxon>Dikarya</taxon>
        <taxon>Ascomycota</taxon>
        <taxon>Pezizomycotina</taxon>
        <taxon>Sordariomycetes</taxon>
        <taxon>Sordariomycetidae</taxon>
        <taxon>Diaporthales</taxon>
        <taxon>Diaporthaceae</taxon>
        <taxon>Diaporthe</taxon>
        <taxon>Diaporthe eres species complex</taxon>
    </lineage>
</organism>
<dbReference type="Proteomes" id="UP001600888">
    <property type="component" value="Unassembled WGS sequence"/>
</dbReference>
<comment type="caution">
    <text evidence="1">The sequence shown here is derived from an EMBL/GenBank/DDBJ whole genome shotgun (WGS) entry which is preliminary data.</text>
</comment>
<accession>A0ABR4EQH4</accession>
<proteinExistence type="predicted"/>
<dbReference type="EMBL" id="JBAWTH010000035">
    <property type="protein sequence ID" value="KAL2284693.1"/>
    <property type="molecule type" value="Genomic_DNA"/>
</dbReference>